<name>A0A2P2KM01_RHIMU</name>
<organism evidence="1">
    <name type="scientific">Rhizophora mucronata</name>
    <name type="common">Asiatic mangrove</name>
    <dbReference type="NCBI Taxonomy" id="61149"/>
    <lineage>
        <taxon>Eukaryota</taxon>
        <taxon>Viridiplantae</taxon>
        <taxon>Streptophyta</taxon>
        <taxon>Embryophyta</taxon>
        <taxon>Tracheophyta</taxon>
        <taxon>Spermatophyta</taxon>
        <taxon>Magnoliopsida</taxon>
        <taxon>eudicotyledons</taxon>
        <taxon>Gunneridae</taxon>
        <taxon>Pentapetalae</taxon>
        <taxon>rosids</taxon>
        <taxon>fabids</taxon>
        <taxon>Malpighiales</taxon>
        <taxon>Rhizophoraceae</taxon>
        <taxon>Rhizophora</taxon>
    </lineage>
</organism>
<accession>A0A2P2KM01</accession>
<dbReference type="EMBL" id="GGEC01026274">
    <property type="protein sequence ID" value="MBX06758.1"/>
    <property type="molecule type" value="Transcribed_RNA"/>
</dbReference>
<evidence type="ECO:0000313" key="1">
    <source>
        <dbReference type="EMBL" id="MBX06757.1"/>
    </source>
</evidence>
<sequence>MNSNIISLHHTQIPVNSSHSTKILLYQFKACTKEKIKTGRKKGKTVIIKVSKVTFGPAL</sequence>
<proteinExistence type="predicted"/>
<reference evidence="1" key="1">
    <citation type="submission" date="2018-02" db="EMBL/GenBank/DDBJ databases">
        <title>Rhizophora mucronata_Transcriptome.</title>
        <authorList>
            <person name="Meera S.P."/>
            <person name="Sreeshan A."/>
            <person name="Augustine A."/>
        </authorList>
    </citation>
    <scope>NUCLEOTIDE SEQUENCE</scope>
    <source>
        <tissue evidence="1">Leaf</tissue>
    </source>
</reference>
<dbReference type="EMBL" id="GGEC01026273">
    <property type="protein sequence ID" value="MBX06757.1"/>
    <property type="molecule type" value="Transcribed_RNA"/>
</dbReference>
<protein>
    <submittedName>
        <fullName evidence="1">Uncharacterized protein</fullName>
    </submittedName>
</protein>
<dbReference type="AlphaFoldDB" id="A0A2P2KM01"/>